<comment type="caution">
    <text evidence="7">The sequence shown here is derived from an EMBL/GenBank/DDBJ whole genome shotgun (WGS) entry which is preliminary data.</text>
</comment>
<dbReference type="GO" id="GO:0000976">
    <property type="term" value="F:transcription cis-regulatory region binding"/>
    <property type="evidence" value="ECO:0007669"/>
    <property type="project" value="TreeGrafter"/>
</dbReference>
<keyword evidence="2 4" id="KW-0238">DNA-binding</keyword>
<organism evidence="7 8">
    <name type="scientific">Kribbella capetownensis</name>
    <dbReference type="NCBI Taxonomy" id="1572659"/>
    <lineage>
        <taxon>Bacteria</taxon>
        <taxon>Bacillati</taxon>
        <taxon>Actinomycetota</taxon>
        <taxon>Actinomycetes</taxon>
        <taxon>Propionibacteriales</taxon>
        <taxon>Kribbellaceae</taxon>
        <taxon>Kribbella</taxon>
    </lineage>
</organism>
<dbReference type="PANTHER" id="PTHR30055:SF234">
    <property type="entry name" value="HTH-TYPE TRANSCRIPTIONAL REGULATOR BETI"/>
    <property type="match status" value="1"/>
</dbReference>
<feature type="region of interest" description="Disordered" evidence="5">
    <location>
        <begin position="1"/>
        <end position="22"/>
    </location>
</feature>
<dbReference type="SUPFAM" id="SSF46689">
    <property type="entry name" value="Homeodomain-like"/>
    <property type="match status" value="1"/>
</dbReference>
<dbReference type="PROSITE" id="PS50977">
    <property type="entry name" value="HTH_TETR_2"/>
    <property type="match status" value="1"/>
</dbReference>
<evidence type="ECO:0000256" key="2">
    <source>
        <dbReference type="ARBA" id="ARBA00023125"/>
    </source>
</evidence>
<evidence type="ECO:0000256" key="4">
    <source>
        <dbReference type="PROSITE-ProRule" id="PRU00335"/>
    </source>
</evidence>
<gene>
    <name evidence="7" type="ORF">E0H75_11460</name>
</gene>
<reference evidence="7 8" key="1">
    <citation type="submission" date="2019-02" db="EMBL/GenBank/DDBJ databases">
        <title>Kribbella capetownensis sp. nov. and Kribbella speibonae sp. nov., isolated from soil.</title>
        <authorList>
            <person name="Curtis S.M."/>
            <person name="Norton I."/>
            <person name="Everest G.J."/>
            <person name="Meyers P.R."/>
        </authorList>
    </citation>
    <scope>NUCLEOTIDE SEQUENCE [LARGE SCALE GENOMIC DNA]</scope>
    <source>
        <strain evidence="7 8">YM53</strain>
    </source>
</reference>
<dbReference type="EMBL" id="SJKD01000002">
    <property type="protein sequence ID" value="TCC50786.1"/>
    <property type="molecule type" value="Genomic_DNA"/>
</dbReference>
<evidence type="ECO:0000259" key="6">
    <source>
        <dbReference type="PROSITE" id="PS50977"/>
    </source>
</evidence>
<keyword evidence="8" id="KW-1185">Reference proteome</keyword>
<evidence type="ECO:0000256" key="5">
    <source>
        <dbReference type="SAM" id="MobiDB-lite"/>
    </source>
</evidence>
<dbReference type="PRINTS" id="PR00455">
    <property type="entry name" value="HTHTETR"/>
</dbReference>
<evidence type="ECO:0000256" key="1">
    <source>
        <dbReference type="ARBA" id="ARBA00023015"/>
    </source>
</evidence>
<sequence>MPALPRRPRTLRCASSPASSDRTLSPIANHRFTIRARLFRVPQVLKDDVRSRIRAAALRAFAVHGYAGATMAGVAAEAAMAPANLYRYYRNKQELYDAVVPDDVVNALEQVVGRRVEDFAALVKRNGTTTDVADEMMQFWLHYRLESVVILSGAAGTRHADVVARINGLSVDALVNALPAGAVAPGDLDLFESIWTNTSRTIARILLHNETEADLRGTITSFWRYQVAGLTALLRHLAQR</sequence>
<feature type="DNA-binding region" description="H-T-H motif" evidence="4">
    <location>
        <begin position="70"/>
        <end position="89"/>
    </location>
</feature>
<feature type="domain" description="HTH tetR-type" evidence="6">
    <location>
        <begin position="47"/>
        <end position="107"/>
    </location>
</feature>
<dbReference type="InterPro" id="IPR001647">
    <property type="entry name" value="HTH_TetR"/>
</dbReference>
<dbReference type="GO" id="GO:0003700">
    <property type="term" value="F:DNA-binding transcription factor activity"/>
    <property type="evidence" value="ECO:0007669"/>
    <property type="project" value="TreeGrafter"/>
</dbReference>
<accession>A0A4R0JZE5</accession>
<dbReference type="InterPro" id="IPR050109">
    <property type="entry name" value="HTH-type_TetR-like_transc_reg"/>
</dbReference>
<dbReference type="Proteomes" id="UP000293342">
    <property type="component" value="Unassembled WGS sequence"/>
</dbReference>
<evidence type="ECO:0000313" key="8">
    <source>
        <dbReference type="Proteomes" id="UP000293342"/>
    </source>
</evidence>
<evidence type="ECO:0000313" key="7">
    <source>
        <dbReference type="EMBL" id="TCC50786.1"/>
    </source>
</evidence>
<protein>
    <submittedName>
        <fullName evidence="7">TetR family transcriptional regulator</fullName>
    </submittedName>
</protein>
<name>A0A4R0JZE5_9ACTN</name>
<proteinExistence type="predicted"/>
<dbReference type="InterPro" id="IPR009057">
    <property type="entry name" value="Homeodomain-like_sf"/>
</dbReference>
<keyword evidence="1" id="KW-0805">Transcription regulation</keyword>
<dbReference type="Pfam" id="PF00440">
    <property type="entry name" value="TetR_N"/>
    <property type="match status" value="1"/>
</dbReference>
<keyword evidence="3" id="KW-0804">Transcription</keyword>
<dbReference type="PANTHER" id="PTHR30055">
    <property type="entry name" value="HTH-TYPE TRANSCRIPTIONAL REGULATOR RUTR"/>
    <property type="match status" value="1"/>
</dbReference>
<dbReference type="AlphaFoldDB" id="A0A4R0JZE5"/>
<dbReference type="Gene3D" id="1.10.357.10">
    <property type="entry name" value="Tetracycline Repressor, domain 2"/>
    <property type="match status" value="1"/>
</dbReference>
<dbReference type="OrthoDB" id="6430772at2"/>
<evidence type="ECO:0000256" key="3">
    <source>
        <dbReference type="ARBA" id="ARBA00023163"/>
    </source>
</evidence>
<feature type="compositionally biased region" description="Basic residues" evidence="5">
    <location>
        <begin position="1"/>
        <end position="10"/>
    </location>
</feature>